<dbReference type="EMBL" id="WMII01000026">
    <property type="protein sequence ID" value="MTH66257.1"/>
    <property type="molecule type" value="Genomic_DNA"/>
</dbReference>
<protein>
    <submittedName>
        <fullName evidence="3">Uncharacterized protein</fullName>
    </submittedName>
</protein>
<organism evidence="3 4">
    <name type="scientific">Paracoccus shanxieyensis</name>
    <dbReference type="NCBI Taxonomy" id="2675752"/>
    <lineage>
        <taxon>Bacteria</taxon>
        <taxon>Pseudomonadati</taxon>
        <taxon>Pseudomonadota</taxon>
        <taxon>Alphaproteobacteria</taxon>
        <taxon>Rhodobacterales</taxon>
        <taxon>Paracoccaceae</taxon>
        <taxon>Paracoccus</taxon>
    </lineage>
</organism>
<evidence type="ECO:0000256" key="1">
    <source>
        <dbReference type="SAM" id="MobiDB-lite"/>
    </source>
</evidence>
<dbReference type="RefSeq" id="WP_155045983.1">
    <property type="nucleotide sequence ID" value="NZ_WMIH01000027.1"/>
</dbReference>
<feature type="transmembrane region" description="Helical" evidence="2">
    <location>
        <begin position="56"/>
        <end position="73"/>
    </location>
</feature>
<evidence type="ECO:0000256" key="2">
    <source>
        <dbReference type="SAM" id="Phobius"/>
    </source>
</evidence>
<evidence type="ECO:0000313" key="3">
    <source>
        <dbReference type="EMBL" id="MTH66257.1"/>
    </source>
</evidence>
<keyword evidence="4" id="KW-1185">Reference proteome</keyword>
<feature type="region of interest" description="Disordered" evidence="1">
    <location>
        <begin position="1"/>
        <end position="47"/>
    </location>
</feature>
<keyword evidence="2" id="KW-1133">Transmembrane helix</keyword>
<dbReference type="AlphaFoldDB" id="A0A6L6J651"/>
<evidence type="ECO:0000313" key="4">
    <source>
        <dbReference type="Proteomes" id="UP000478740"/>
    </source>
</evidence>
<name>A0A6L6J651_9RHOB</name>
<keyword evidence="2" id="KW-0472">Membrane</keyword>
<accession>A0A6L6J651</accession>
<gene>
    <name evidence="3" type="ORF">GL284_18525</name>
</gene>
<comment type="caution">
    <text evidence="3">The sequence shown here is derived from an EMBL/GenBank/DDBJ whole genome shotgun (WGS) entry which is preliminary data.</text>
</comment>
<dbReference type="Proteomes" id="UP000478740">
    <property type="component" value="Unassembled WGS sequence"/>
</dbReference>
<reference evidence="3 4" key="1">
    <citation type="submission" date="2019-11" db="EMBL/GenBank/DDBJ databases">
        <authorList>
            <person name="Dong K."/>
        </authorList>
    </citation>
    <scope>NUCLEOTIDE SEQUENCE [LARGE SCALE GENOMIC DNA]</scope>
    <source>
        <strain evidence="3 4">DK608</strain>
    </source>
</reference>
<keyword evidence="2" id="KW-0812">Transmembrane</keyword>
<proteinExistence type="predicted"/>
<sequence length="74" mass="7901">MNTQQKSPDYRDDTPFSIKPAKIETADPPPVTLQPEGELIPPPPQDASGSSVARNWIIMIVGFVAIAAVAVMLA</sequence>